<comment type="caution">
    <text evidence="9">The sequence shown here is derived from an EMBL/GenBank/DDBJ whole genome shotgun (WGS) entry which is preliminary data.</text>
</comment>
<comment type="similarity">
    <text evidence="4 7">Belongs to the glucosamine/galactosamine-6-phosphate isomerase family. 6-phosphogluconolactonase subfamily.</text>
</comment>
<dbReference type="Pfam" id="PF01182">
    <property type="entry name" value="Glucosamine_iso"/>
    <property type="match status" value="1"/>
</dbReference>
<comment type="catalytic activity">
    <reaction evidence="1 7">
        <text>6-phospho-D-glucono-1,5-lactone + H2O = 6-phospho-D-gluconate + H(+)</text>
        <dbReference type="Rhea" id="RHEA:12556"/>
        <dbReference type="ChEBI" id="CHEBI:15377"/>
        <dbReference type="ChEBI" id="CHEBI:15378"/>
        <dbReference type="ChEBI" id="CHEBI:57955"/>
        <dbReference type="ChEBI" id="CHEBI:58759"/>
        <dbReference type="EC" id="3.1.1.31"/>
    </reaction>
</comment>
<dbReference type="InterPro" id="IPR006148">
    <property type="entry name" value="Glc/Gal-6P_isomerase"/>
</dbReference>
<evidence type="ECO:0000256" key="7">
    <source>
        <dbReference type="RuleBase" id="RU365095"/>
    </source>
</evidence>
<proteinExistence type="inferred from homology"/>
<organism evidence="9 10">
    <name type="scientific">Amnibacterium kyonggiense</name>
    <dbReference type="NCBI Taxonomy" id="595671"/>
    <lineage>
        <taxon>Bacteria</taxon>
        <taxon>Bacillati</taxon>
        <taxon>Actinomycetota</taxon>
        <taxon>Actinomycetes</taxon>
        <taxon>Micrococcales</taxon>
        <taxon>Microbacteriaceae</taxon>
        <taxon>Amnibacterium</taxon>
    </lineage>
</organism>
<name>A0A4R7FLS8_9MICO</name>
<dbReference type="GO" id="GO:0005975">
    <property type="term" value="P:carbohydrate metabolic process"/>
    <property type="evidence" value="ECO:0007669"/>
    <property type="project" value="UniProtKB-UniRule"/>
</dbReference>
<dbReference type="Proteomes" id="UP000295344">
    <property type="component" value="Unassembled WGS sequence"/>
</dbReference>
<dbReference type="Gene3D" id="3.40.50.1360">
    <property type="match status" value="1"/>
</dbReference>
<accession>A0A4R7FLS8</accession>
<comment type="function">
    <text evidence="2 7">Hydrolysis of 6-phosphogluconolactone to 6-phosphogluconate.</text>
</comment>
<keyword evidence="7" id="KW-0378">Hydrolase</keyword>
<evidence type="ECO:0000256" key="6">
    <source>
        <dbReference type="ARBA" id="ARBA00020337"/>
    </source>
</evidence>
<dbReference type="NCBIfam" id="TIGR01198">
    <property type="entry name" value="pgl"/>
    <property type="match status" value="1"/>
</dbReference>
<evidence type="ECO:0000256" key="5">
    <source>
        <dbReference type="ARBA" id="ARBA00013198"/>
    </source>
</evidence>
<dbReference type="InterPro" id="IPR005900">
    <property type="entry name" value="6-phosphogluconolactonase_DevB"/>
</dbReference>
<dbReference type="OrthoDB" id="9810967at2"/>
<dbReference type="PANTHER" id="PTHR11054:SF0">
    <property type="entry name" value="6-PHOSPHOGLUCONOLACTONASE"/>
    <property type="match status" value="1"/>
</dbReference>
<evidence type="ECO:0000256" key="3">
    <source>
        <dbReference type="ARBA" id="ARBA00004961"/>
    </source>
</evidence>
<evidence type="ECO:0000256" key="4">
    <source>
        <dbReference type="ARBA" id="ARBA00010662"/>
    </source>
</evidence>
<feature type="domain" description="Glucosamine/galactosamine-6-phosphate isomerase" evidence="8">
    <location>
        <begin position="12"/>
        <end position="238"/>
    </location>
</feature>
<dbReference type="EMBL" id="SOAM01000002">
    <property type="protein sequence ID" value="TDS77381.1"/>
    <property type="molecule type" value="Genomic_DNA"/>
</dbReference>
<protein>
    <recommendedName>
        <fullName evidence="6 7">6-phosphogluconolactonase</fullName>
        <shortName evidence="7">6PGL</shortName>
        <ecNumber evidence="5 7">3.1.1.31</ecNumber>
    </recommendedName>
</protein>
<evidence type="ECO:0000259" key="8">
    <source>
        <dbReference type="Pfam" id="PF01182"/>
    </source>
</evidence>
<dbReference type="SUPFAM" id="SSF100950">
    <property type="entry name" value="NagB/RpiA/CoA transferase-like"/>
    <property type="match status" value="1"/>
</dbReference>
<dbReference type="PANTHER" id="PTHR11054">
    <property type="entry name" value="6-PHOSPHOGLUCONOLACTONASE"/>
    <property type="match status" value="1"/>
</dbReference>
<dbReference type="EC" id="3.1.1.31" evidence="5 7"/>
<dbReference type="AlphaFoldDB" id="A0A4R7FLS8"/>
<dbReference type="RefSeq" id="WP_133766457.1">
    <property type="nucleotide sequence ID" value="NZ_BAAARP010000002.1"/>
</dbReference>
<evidence type="ECO:0000313" key="10">
    <source>
        <dbReference type="Proteomes" id="UP000295344"/>
    </source>
</evidence>
<comment type="pathway">
    <text evidence="3 7">Carbohydrate degradation; pentose phosphate pathway; D-ribulose 5-phosphate from D-glucose 6-phosphate (oxidative stage): step 2/3.</text>
</comment>
<dbReference type="GO" id="GO:0006098">
    <property type="term" value="P:pentose-phosphate shunt"/>
    <property type="evidence" value="ECO:0007669"/>
    <property type="project" value="UniProtKB-UniPathway"/>
</dbReference>
<dbReference type="InterPro" id="IPR037171">
    <property type="entry name" value="NagB/RpiA_transferase-like"/>
</dbReference>
<dbReference type="GO" id="GO:0017057">
    <property type="term" value="F:6-phosphogluconolactonase activity"/>
    <property type="evidence" value="ECO:0007669"/>
    <property type="project" value="UniProtKB-UniRule"/>
</dbReference>
<evidence type="ECO:0000256" key="1">
    <source>
        <dbReference type="ARBA" id="ARBA00000832"/>
    </source>
</evidence>
<dbReference type="InterPro" id="IPR039104">
    <property type="entry name" value="6PGL"/>
</dbReference>
<evidence type="ECO:0000256" key="2">
    <source>
        <dbReference type="ARBA" id="ARBA00002681"/>
    </source>
</evidence>
<evidence type="ECO:0000313" key="9">
    <source>
        <dbReference type="EMBL" id="TDS77381.1"/>
    </source>
</evidence>
<reference evidence="9 10" key="1">
    <citation type="submission" date="2019-03" db="EMBL/GenBank/DDBJ databases">
        <title>Genomic Encyclopedia of Archaeal and Bacterial Type Strains, Phase II (KMG-II): from individual species to whole genera.</title>
        <authorList>
            <person name="Goeker M."/>
        </authorList>
    </citation>
    <scope>NUCLEOTIDE SEQUENCE [LARGE SCALE GENOMIC DNA]</scope>
    <source>
        <strain evidence="9 10">DSM 24782</strain>
    </source>
</reference>
<dbReference type="UniPathway" id="UPA00115">
    <property type="reaction ID" value="UER00409"/>
</dbReference>
<dbReference type="CDD" id="cd01400">
    <property type="entry name" value="6PGL"/>
    <property type="match status" value="1"/>
</dbReference>
<sequence>MTNERRVLVHPDVEGLIAAVAARFLTKLTDLMDEYRDVNVVLTGGTAGGQGVQHAIATSPMRGAIDWSRVHFWWGDERFLPAGHEDRNETQAHEALLDHIPVPPQNVHPFPDSDAVPDIEEAARVYAAELAAHADPALRLTVPRFDITFLGVGPDGHIASLFPEHDVRVDDDRLVIADRNSPKPPPERLSLTLPVINSSQRIWMVLSGAEKASALGLALAGASPIEVPAAGAQGRRRTVFFVDQEAAQDVPQNLIASSY</sequence>
<gene>
    <name evidence="7" type="primary">pgl</name>
    <name evidence="9" type="ORF">CLV52_2325</name>
</gene>
<keyword evidence="10" id="KW-1185">Reference proteome</keyword>